<sequence length="38" mass="4204">MIMPECGPKCPAHYGIDCDLNPDAVRRCTLEFKGEPPV</sequence>
<proteinExistence type="predicted"/>
<organism evidence="1">
    <name type="scientific">marine sediment metagenome</name>
    <dbReference type="NCBI Taxonomy" id="412755"/>
    <lineage>
        <taxon>unclassified sequences</taxon>
        <taxon>metagenomes</taxon>
        <taxon>ecological metagenomes</taxon>
    </lineage>
</organism>
<dbReference type="EMBL" id="LAZR01001668">
    <property type="protein sequence ID" value="KKN41115.1"/>
    <property type="molecule type" value="Genomic_DNA"/>
</dbReference>
<accession>A0A0F9QAV4</accession>
<reference evidence="1" key="1">
    <citation type="journal article" date="2015" name="Nature">
        <title>Complex archaea that bridge the gap between prokaryotes and eukaryotes.</title>
        <authorList>
            <person name="Spang A."/>
            <person name="Saw J.H."/>
            <person name="Jorgensen S.L."/>
            <person name="Zaremba-Niedzwiedzka K."/>
            <person name="Martijn J."/>
            <person name="Lind A.E."/>
            <person name="van Eijk R."/>
            <person name="Schleper C."/>
            <person name="Guy L."/>
            <person name="Ettema T.J."/>
        </authorList>
    </citation>
    <scope>NUCLEOTIDE SEQUENCE</scope>
</reference>
<evidence type="ECO:0000313" key="1">
    <source>
        <dbReference type="EMBL" id="KKN41115.1"/>
    </source>
</evidence>
<protein>
    <submittedName>
        <fullName evidence="1">Uncharacterized protein</fullName>
    </submittedName>
</protein>
<gene>
    <name evidence="1" type="ORF">LCGC14_0726760</name>
</gene>
<dbReference type="AlphaFoldDB" id="A0A0F9QAV4"/>
<comment type="caution">
    <text evidence="1">The sequence shown here is derived from an EMBL/GenBank/DDBJ whole genome shotgun (WGS) entry which is preliminary data.</text>
</comment>
<name>A0A0F9QAV4_9ZZZZ</name>